<sequence>MEMRRIALSSSESFSSTDSIPDSLELYMSPGLRFDIERDTFDLEALGFNEFEEAKRLDNSDEELKENQEVKEDSRSLPKGISPCLSESVISQDSESELLKCSVCYDDSYQRASLCRFCGNSACSQCWSNIFTRNSKCPFCRKSLRQKDLVKDLMIDQIRQKERKPKSSAVKTLNKECYDHEDEGKLFCESCSTFLCLDCITSGKHTNHKICDINDNPRLKKKVKDTHSFCKKLQEGTKSLEKVISKHGEFFDTNLEALKQVIEEVKEKVMARLTQNGDALVSKLTLGNSLNAEAKDQCGKLKLITRKIAKLGLKTIEVKQLKEAFTKQSQIYETPNITEFAKAKSLTENDLKELFSLNIDYTDKAKFSEIILSELKQGIDGLFS</sequence>
<evidence type="ECO:0000259" key="5">
    <source>
        <dbReference type="PROSITE" id="PS50119"/>
    </source>
</evidence>
<evidence type="ECO:0000256" key="1">
    <source>
        <dbReference type="ARBA" id="ARBA00022723"/>
    </source>
</evidence>
<gene>
    <name evidence="6" type="ORF">ECRASSUSDP1_LOCUS7370</name>
</gene>
<dbReference type="InterPro" id="IPR013083">
    <property type="entry name" value="Znf_RING/FYVE/PHD"/>
</dbReference>
<comment type="caution">
    <text evidence="6">The sequence shown here is derived from an EMBL/GenBank/DDBJ whole genome shotgun (WGS) entry which is preliminary data.</text>
</comment>
<dbReference type="CDD" id="cd19756">
    <property type="entry name" value="Bbox2"/>
    <property type="match status" value="1"/>
</dbReference>
<dbReference type="GO" id="GO:0008270">
    <property type="term" value="F:zinc ion binding"/>
    <property type="evidence" value="ECO:0007669"/>
    <property type="project" value="UniProtKB-KW"/>
</dbReference>
<dbReference type="SUPFAM" id="SSF57845">
    <property type="entry name" value="B-box zinc-binding domain"/>
    <property type="match status" value="1"/>
</dbReference>
<evidence type="ECO:0000313" key="6">
    <source>
        <dbReference type="EMBL" id="CAI2366099.1"/>
    </source>
</evidence>
<feature type="region of interest" description="Disordered" evidence="3">
    <location>
        <begin position="59"/>
        <end position="78"/>
    </location>
</feature>
<keyword evidence="2" id="KW-0862">Zinc</keyword>
<feature type="domain" description="B box-type" evidence="5">
    <location>
        <begin position="177"/>
        <end position="213"/>
    </location>
</feature>
<name>A0AAD1X7K8_EUPCR</name>
<reference evidence="6" key="1">
    <citation type="submission" date="2023-07" db="EMBL/GenBank/DDBJ databases">
        <authorList>
            <consortium name="AG Swart"/>
            <person name="Singh M."/>
            <person name="Singh A."/>
            <person name="Seah K."/>
            <person name="Emmerich C."/>
        </authorList>
    </citation>
    <scope>NUCLEOTIDE SEQUENCE</scope>
    <source>
        <strain evidence="6">DP1</strain>
    </source>
</reference>
<protein>
    <submittedName>
        <fullName evidence="6">Uncharacterized protein</fullName>
    </submittedName>
</protein>
<dbReference type="Pfam" id="PF00643">
    <property type="entry name" value="zf-B_box"/>
    <property type="match status" value="1"/>
</dbReference>
<dbReference type="InterPro" id="IPR001841">
    <property type="entry name" value="Znf_RING"/>
</dbReference>
<dbReference type="Proteomes" id="UP001295684">
    <property type="component" value="Unassembled WGS sequence"/>
</dbReference>
<dbReference type="PROSITE" id="PS50089">
    <property type="entry name" value="ZF_RING_2"/>
    <property type="match status" value="1"/>
</dbReference>
<dbReference type="PANTHER" id="PTHR24103">
    <property type="entry name" value="E3 UBIQUITIN-PROTEIN LIGASE TRIM"/>
    <property type="match status" value="1"/>
</dbReference>
<keyword evidence="2" id="KW-0863">Zinc-finger</keyword>
<feature type="domain" description="RING-type" evidence="4">
    <location>
        <begin position="101"/>
        <end position="141"/>
    </location>
</feature>
<evidence type="ECO:0000256" key="2">
    <source>
        <dbReference type="PROSITE-ProRule" id="PRU00024"/>
    </source>
</evidence>
<proteinExistence type="predicted"/>
<keyword evidence="7" id="KW-1185">Reference proteome</keyword>
<dbReference type="InterPro" id="IPR000315">
    <property type="entry name" value="Znf_B-box"/>
</dbReference>
<dbReference type="EMBL" id="CAMPGE010007174">
    <property type="protein sequence ID" value="CAI2366099.1"/>
    <property type="molecule type" value="Genomic_DNA"/>
</dbReference>
<dbReference type="SMART" id="SM00336">
    <property type="entry name" value="BBOX"/>
    <property type="match status" value="1"/>
</dbReference>
<evidence type="ECO:0000259" key="4">
    <source>
        <dbReference type="PROSITE" id="PS50089"/>
    </source>
</evidence>
<accession>A0AAD1X7K8</accession>
<dbReference type="InterPro" id="IPR050143">
    <property type="entry name" value="TRIM/RBCC"/>
</dbReference>
<dbReference type="PROSITE" id="PS50119">
    <property type="entry name" value="ZF_BBOX"/>
    <property type="match status" value="1"/>
</dbReference>
<dbReference type="AlphaFoldDB" id="A0AAD1X7K8"/>
<feature type="compositionally biased region" description="Basic and acidic residues" evidence="3">
    <location>
        <begin position="65"/>
        <end position="76"/>
    </location>
</feature>
<dbReference type="SUPFAM" id="SSF57850">
    <property type="entry name" value="RING/U-box"/>
    <property type="match status" value="1"/>
</dbReference>
<evidence type="ECO:0000256" key="3">
    <source>
        <dbReference type="SAM" id="MobiDB-lite"/>
    </source>
</evidence>
<dbReference type="Gene3D" id="3.30.160.60">
    <property type="entry name" value="Classic Zinc Finger"/>
    <property type="match status" value="1"/>
</dbReference>
<keyword evidence="1" id="KW-0479">Metal-binding</keyword>
<organism evidence="6 7">
    <name type="scientific">Euplotes crassus</name>
    <dbReference type="NCBI Taxonomy" id="5936"/>
    <lineage>
        <taxon>Eukaryota</taxon>
        <taxon>Sar</taxon>
        <taxon>Alveolata</taxon>
        <taxon>Ciliophora</taxon>
        <taxon>Intramacronucleata</taxon>
        <taxon>Spirotrichea</taxon>
        <taxon>Hypotrichia</taxon>
        <taxon>Euplotida</taxon>
        <taxon>Euplotidae</taxon>
        <taxon>Moneuplotes</taxon>
    </lineage>
</organism>
<evidence type="ECO:0000313" key="7">
    <source>
        <dbReference type="Proteomes" id="UP001295684"/>
    </source>
</evidence>
<dbReference type="Gene3D" id="3.30.40.10">
    <property type="entry name" value="Zinc/RING finger domain, C3HC4 (zinc finger)"/>
    <property type="match status" value="1"/>
</dbReference>